<evidence type="ECO:0000313" key="9">
    <source>
        <dbReference type="EMBL" id="MFC5152143.1"/>
    </source>
</evidence>
<comment type="caution">
    <text evidence="9">The sequence shown here is derived from an EMBL/GenBank/DDBJ whole genome shotgun (WGS) entry which is preliminary data.</text>
</comment>
<proteinExistence type="inferred from homology"/>
<dbReference type="PRINTS" id="PR00421">
    <property type="entry name" value="THIOREDOXIN"/>
</dbReference>
<dbReference type="SUPFAM" id="SSF52833">
    <property type="entry name" value="Thioredoxin-like"/>
    <property type="match status" value="1"/>
</dbReference>
<dbReference type="PANTHER" id="PTHR45663">
    <property type="entry name" value="GEO12009P1"/>
    <property type="match status" value="1"/>
</dbReference>
<protein>
    <recommendedName>
        <fullName evidence="6">Thioredoxin</fullName>
    </recommendedName>
</protein>
<evidence type="ECO:0000256" key="2">
    <source>
        <dbReference type="ARBA" id="ARBA00022448"/>
    </source>
</evidence>
<evidence type="ECO:0000256" key="7">
    <source>
        <dbReference type="SAM" id="MobiDB-lite"/>
    </source>
</evidence>
<feature type="domain" description="Thioredoxin" evidence="8">
    <location>
        <begin position="51"/>
        <end position="182"/>
    </location>
</feature>
<dbReference type="Pfam" id="PF00085">
    <property type="entry name" value="Thioredoxin"/>
    <property type="match status" value="1"/>
</dbReference>
<accession>A0ABW0AHM8</accession>
<dbReference type="PROSITE" id="PS51352">
    <property type="entry name" value="THIOREDOXIN_2"/>
    <property type="match status" value="1"/>
</dbReference>
<dbReference type="InterPro" id="IPR017937">
    <property type="entry name" value="Thioredoxin_CS"/>
</dbReference>
<feature type="region of interest" description="Disordered" evidence="7">
    <location>
        <begin position="56"/>
        <end position="75"/>
    </location>
</feature>
<keyword evidence="3" id="KW-0249">Electron transport</keyword>
<organism evidence="9 10">
    <name type="scientific">Streptomyces amakusaensis</name>
    <dbReference type="NCBI Taxonomy" id="67271"/>
    <lineage>
        <taxon>Bacteria</taxon>
        <taxon>Bacillati</taxon>
        <taxon>Actinomycetota</taxon>
        <taxon>Actinomycetes</taxon>
        <taxon>Kitasatosporales</taxon>
        <taxon>Streptomycetaceae</taxon>
        <taxon>Streptomyces</taxon>
    </lineage>
</organism>
<evidence type="ECO:0000256" key="1">
    <source>
        <dbReference type="ARBA" id="ARBA00008987"/>
    </source>
</evidence>
<dbReference type="InterPro" id="IPR005746">
    <property type="entry name" value="Thioredoxin"/>
</dbReference>
<gene>
    <name evidence="9" type="primary">trxA</name>
    <name evidence="9" type="ORF">ACFPRH_10390</name>
</gene>
<dbReference type="Gene3D" id="3.40.30.10">
    <property type="entry name" value="Glutaredoxin"/>
    <property type="match status" value="1"/>
</dbReference>
<dbReference type="PANTHER" id="PTHR45663:SF40">
    <property type="entry name" value="THIOREDOXIN 2"/>
    <property type="match status" value="1"/>
</dbReference>
<evidence type="ECO:0000256" key="5">
    <source>
        <dbReference type="ARBA" id="ARBA00023284"/>
    </source>
</evidence>
<evidence type="ECO:0000256" key="3">
    <source>
        <dbReference type="ARBA" id="ARBA00022982"/>
    </source>
</evidence>
<keyword evidence="5" id="KW-0676">Redox-active center</keyword>
<evidence type="ECO:0000259" key="8">
    <source>
        <dbReference type="PROSITE" id="PS51352"/>
    </source>
</evidence>
<dbReference type="PROSITE" id="PS00194">
    <property type="entry name" value="THIOREDOXIN_1"/>
    <property type="match status" value="1"/>
</dbReference>
<keyword evidence="2" id="KW-0813">Transport</keyword>
<feature type="region of interest" description="Disordered" evidence="7">
    <location>
        <begin position="1"/>
        <end position="27"/>
    </location>
</feature>
<dbReference type="InterPro" id="IPR013766">
    <property type="entry name" value="Thioredoxin_domain"/>
</dbReference>
<reference evidence="10" key="1">
    <citation type="journal article" date="2019" name="Int. J. Syst. Evol. Microbiol.">
        <title>The Global Catalogue of Microorganisms (GCM) 10K type strain sequencing project: providing services to taxonomists for standard genome sequencing and annotation.</title>
        <authorList>
            <consortium name="The Broad Institute Genomics Platform"/>
            <consortium name="The Broad Institute Genome Sequencing Center for Infectious Disease"/>
            <person name="Wu L."/>
            <person name="Ma J."/>
        </authorList>
    </citation>
    <scope>NUCLEOTIDE SEQUENCE [LARGE SCALE GENOMIC DNA]</scope>
    <source>
        <strain evidence="10">PCU 266</strain>
    </source>
</reference>
<name>A0ABW0AHM8_9ACTN</name>
<keyword evidence="10" id="KW-1185">Reference proteome</keyword>
<evidence type="ECO:0000256" key="6">
    <source>
        <dbReference type="NCBIfam" id="TIGR01068"/>
    </source>
</evidence>
<evidence type="ECO:0000256" key="4">
    <source>
        <dbReference type="ARBA" id="ARBA00023157"/>
    </source>
</evidence>
<dbReference type="Proteomes" id="UP001596160">
    <property type="component" value="Unassembled WGS sequence"/>
</dbReference>
<dbReference type="CDD" id="cd02947">
    <property type="entry name" value="TRX_family"/>
    <property type="match status" value="1"/>
</dbReference>
<evidence type="ECO:0000313" key="10">
    <source>
        <dbReference type="Proteomes" id="UP001596160"/>
    </source>
</evidence>
<dbReference type="RefSeq" id="WP_381733812.1">
    <property type="nucleotide sequence ID" value="NZ_JBHSKP010000005.1"/>
</dbReference>
<sequence>MLRPAARSRSATFSPVGPAPSTTTSNSTASVIGTVWYRVCVLATWAVAGIARPSAPLSGASTHRTPGEPDTGRGNHVMSTVELTKENFDQVVSENEFVLIDFWASWCGPCRQFAPVYEGAAERHPDLVFAKVDTEAQQELAAAFEIQSIPTLMIVRENVAVFAQPGALPESVLEDVIGQARALDMDEVRQSIKKAEGATGNGQGPKG</sequence>
<keyword evidence="4" id="KW-1015">Disulfide bond</keyword>
<comment type="similarity">
    <text evidence="1">Belongs to the thioredoxin family.</text>
</comment>
<dbReference type="InterPro" id="IPR036249">
    <property type="entry name" value="Thioredoxin-like_sf"/>
</dbReference>
<dbReference type="EMBL" id="JBHSKP010000005">
    <property type="protein sequence ID" value="MFC5152143.1"/>
    <property type="molecule type" value="Genomic_DNA"/>
</dbReference>
<dbReference type="NCBIfam" id="TIGR01068">
    <property type="entry name" value="thioredoxin"/>
    <property type="match status" value="1"/>
</dbReference>